<dbReference type="GO" id="GO:0005525">
    <property type="term" value="F:GTP binding"/>
    <property type="evidence" value="ECO:0007669"/>
    <property type="project" value="UniProtKB-UniRule"/>
</dbReference>
<evidence type="ECO:0000313" key="8">
    <source>
        <dbReference type="Proteomes" id="UP000092462"/>
    </source>
</evidence>
<evidence type="ECO:0000313" key="7">
    <source>
        <dbReference type="EnsemblMetazoa" id="PPAI008819-PA"/>
    </source>
</evidence>
<dbReference type="SUPFAM" id="SSF52490">
    <property type="entry name" value="Tubulin nucleotide-binding domain-like"/>
    <property type="match status" value="1"/>
</dbReference>
<dbReference type="GO" id="GO:0005874">
    <property type="term" value="C:microtubule"/>
    <property type="evidence" value="ECO:0007669"/>
    <property type="project" value="UniProtKB-KW"/>
</dbReference>
<evidence type="ECO:0000259" key="6">
    <source>
        <dbReference type="SMART" id="SM00864"/>
    </source>
</evidence>
<keyword evidence="4 5" id="KW-0342">GTP-binding</keyword>
<dbReference type="InterPro" id="IPR003008">
    <property type="entry name" value="Tubulin_FtsZ_GTPase"/>
</dbReference>
<evidence type="ECO:0000256" key="4">
    <source>
        <dbReference type="ARBA" id="ARBA00023134"/>
    </source>
</evidence>
<keyword evidence="8" id="KW-1185">Reference proteome</keyword>
<dbReference type="FunFam" id="3.40.50.1440:FF:000031">
    <property type="entry name" value="tubulin beta-4A chain isoform X5"/>
    <property type="match status" value="1"/>
</dbReference>
<dbReference type="EMBL" id="AJVK01016067">
    <property type="status" value="NOT_ANNOTATED_CDS"/>
    <property type="molecule type" value="Genomic_DNA"/>
</dbReference>
<organism evidence="7 8">
    <name type="scientific">Phlebotomus papatasi</name>
    <name type="common">Sandfly</name>
    <dbReference type="NCBI Taxonomy" id="29031"/>
    <lineage>
        <taxon>Eukaryota</taxon>
        <taxon>Metazoa</taxon>
        <taxon>Ecdysozoa</taxon>
        <taxon>Arthropoda</taxon>
        <taxon>Hexapoda</taxon>
        <taxon>Insecta</taxon>
        <taxon>Pterygota</taxon>
        <taxon>Neoptera</taxon>
        <taxon>Endopterygota</taxon>
        <taxon>Diptera</taxon>
        <taxon>Nematocera</taxon>
        <taxon>Psychodoidea</taxon>
        <taxon>Psychodidae</taxon>
        <taxon>Phlebotomus</taxon>
        <taxon>Phlebotomus</taxon>
    </lineage>
</organism>
<proteinExistence type="inferred from homology"/>
<dbReference type="PRINTS" id="PR01163">
    <property type="entry name" value="BETATUBULIN"/>
</dbReference>
<dbReference type="VEuPathDB" id="VectorBase:PPAI008819"/>
<feature type="domain" description="Tubulin/FtsZ GTPase" evidence="6">
    <location>
        <begin position="37"/>
        <end position="152"/>
    </location>
</feature>
<comment type="subunit">
    <text evidence="5">Dimer of alpha and beta chains. A typical microtubule is a hollow water-filled tube with an outer diameter of 25 nm and an inner diameter of 15 nM. Alpha-beta heterodimers associate head-to-tail to form protofilaments running lengthwise along the microtubule wall with the beta-tubulin subunit facing the microtubule plus end conferring a structural polarity. Microtubules usually have 13 protofilaments but different protofilament numbers can be found in some organisms and specialized cells.</text>
</comment>
<reference evidence="7" key="1">
    <citation type="submission" date="2022-08" db="UniProtKB">
        <authorList>
            <consortium name="EnsemblMetazoa"/>
        </authorList>
    </citation>
    <scope>IDENTIFICATION</scope>
    <source>
        <strain evidence="7">Israel</strain>
    </source>
</reference>
<dbReference type="VEuPathDB" id="VectorBase:PPAPM1_005508"/>
<dbReference type="Pfam" id="PF00091">
    <property type="entry name" value="Tubulin"/>
    <property type="match status" value="1"/>
</dbReference>
<evidence type="ECO:0000256" key="5">
    <source>
        <dbReference type="RuleBase" id="RU000352"/>
    </source>
</evidence>
<dbReference type="PROSITE" id="PS00227">
    <property type="entry name" value="TUBULIN"/>
    <property type="match status" value="1"/>
</dbReference>
<dbReference type="Proteomes" id="UP000092462">
    <property type="component" value="Unassembled WGS sequence"/>
</dbReference>
<evidence type="ECO:0000256" key="1">
    <source>
        <dbReference type="ARBA" id="ARBA00009636"/>
    </source>
</evidence>
<accession>A0A1B0DKM5</accession>
<dbReference type="InterPro" id="IPR002453">
    <property type="entry name" value="Beta_tubulin"/>
</dbReference>
<name>A0A1B0DKM5_PHLPP</name>
<evidence type="ECO:0000256" key="3">
    <source>
        <dbReference type="ARBA" id="ARBA00022741"/>
    </source>
</evidence>
<dbReference type="SMART" id="SM00864">
    <property type="entry name" value="Tubulin"/>
    <property type="match status" value="1"/>
</dbReference>
<dbReference type="GO" id="GO:0003924">
    <property type="term" value="F:GTPase activity"/>
    <property type="evidence" value="ECO:0007669"/>
    <property type="project" value="InterPro"/>
</dbReference>
<sequence length="152" mass="16626">MYVHYCTFSFWEIISEEHGIDSSGIYHGDSDLQLERVSVYYNEASAVTRMSGGKYVPRAILLDLEPGTMEAVRSGAYGKLFRPDNFVFGQSGAGNNWAKGHYTEGAELVDAVLDVVRKECENCDCLQGFQLTHSLGGGTGSGMGTLLISKIR</sequence>
<protein>
    <recommendedName>
        <fullName evidence="5">Tubulin beta chain</fullName>
    </recommendedName>
</protein>
<dbReference type="InterPro" id="IPR000217">
    <property type="entry name" value="Tubulin"/>
</dbReference>
<dbReference type="GO" id="GO:0007017">
    <property type="term" value="P:microtubule-based process"/>
    <property type="evidence" value="ECO:0007669"/>
    <property type="project" value="InterPro"/>
</dbReference>
<dbReference type="GO" id="GO:0005200">
    <property type="term" value="F:structural constituent of cytoskeleton"/>
    <property type="evidence" value="ECO:0007669"/>
    <property type="project" value="InterPro"/>
</dbReference>
<dbReference type="Gene3D" id="3.40.50.1440">
    <property type="entry name" value="Tubulin/FtsZ, GTPase domain"/>
    <property type="match status" value="1"/>
</dbReference>
<comment type="similarity">
    <text evidence="1 5">Belongs to the tubulin family.</text>
</comment>
<dbReference type="EnsemblMetazoa" id="PPAI008819-RA">
    <property type="protein sequence ID" value="PPAI008819-PA"/>
    <property type="gene ID" value="PPAI008819"/>
</dbReference>
<keyword evidence="2 5" id="KW-0493">Microtubule</keyword>
<dbReference type="PRINTS" id="PR01161">
    <property type="entry name" value="TUBULIN"/>
</dbReference>
<dbReference type="AlphaFoldDB" id="A0A1B0DKM5"/>
<dbReference type="InterPro" id="IPR036525">
    <property type="entry name" value="Tubulin/FtsZ_GTPase_sf"/>
</dbReference>
<comment type="function">
    <text evidence="5">Tubulin is the major constituent of microtubules, a cylinder consisting of laterally associated linear protofilaments composed of alpha- and beta-tubulin heterodimers. Microtubules grow by the addition of GTP-tubulin dimers to the microtubule end, where a stabilizing cap forms. Below the cap, tubulin dimers are in GDP-bound state, owing to GTPase activity of alpha-tubulin.</text>
</comment>
<keyword evidence="3 5" id="KW-0547">Nucleotide-binding</keyword>
<dbReference type="InterPro" id="IPR017975">
    <property type="entry name" value="Tubulin_CS"/>
</dbReference>
<evidence type="ECO:0000256" key="2">
    <source>
        <dbReference type="ARBA" id="ARBA00022701"/>
    </source>
</evidence>
<dbReference type="PANTHER" id="PTHR11588">
    <property type="entry name" value="TUBULIN"/>
    <property type="match status" value="1"/>
</dbReference>